<dbReference type="SMART" id="SM00267">
    <property type="entry name" value="GGDEF"/>
    <property type="match status" value="1"/>
</dbReference>
<dbReference type="InterPro" id="IPR000160">
    <property type="entry name" value="GGDEF_dom"/>
</dbReference>
<dbReference type="EMBL" id="VRTS01000006">
    <property type="protein sequence ID" value="TXK62095.1"/>
    <property type="molecule type" value="Genomic_DNA"/>
</dbReference>
<evidence type="ECO:0000259" key="1">
    <source>
        <dbReference type="PROSITE" id="PS50887"/>
    </source>
</evidence>
<dbReference type="AlphaFoldDB" id="A0A5C8KRM7"/>
<dbReference type="CDD" id="cd01949">
    <property type="entry name" value="GGDEF"/>
    <property type="match status" value="1"/>
</dbReference>
<reference evidence="2 3" key="1">
    <citation type="submission" date="2019-08" db="EMBL/GenBank/DDBJ databases">
        <authorList>
            <person name="Karlyshev A.V."/>
        </authorList>
    </citation>
    <scope>NUCLEOTIDE SEQUENCE [LARGE SCALE GENOMIC DNA]</scope>
    <source>
        <strain evidence="2 3">Alg18-2.2</strain>
    </source>
</reference>
<organism evidence="2 3">
    <name type="scientific">Alkalisalibacterium limincola</name>
    <dbReference type="NCBI Taxonomy" id="2699169"/>
    <lineage>
        <taxon>Bacteria</taxon>
        <taxon>Pseudomonadati</taxon>
        <taxon>Pseudomonadota</taxon>
        <taxon>Gammaproteobacteria</taxon>
        <taxon>Lysobacterales</taxon>
        <taxon>Lysobacteraceae</taxon>
        <taxon>Alkalisalibacterium</taxon>
    </lineage>
</organism>
<comment type="caution">
    <text evidence="2">The sequence shown here is derived from an EMBL/GenBank/DDBJ whole genome shotgun (WGS) entry which is preliminary data.</text>
</comment>
<name>A0A5C8KRM7_9GAMM</name>
<dbReference type="InterPro" id="IPR029016">
    <property type="entry name" value="GAF-like_dom_sf"/>
</dbReference>
<dbReference type="Proteomes" id="UP000321248">
    <property type="component" value="Unassembled WGS sequence"/>
</dbReference>
<dbReference type="OrthoDB" id="9804951at2"/>
<dbReference type="InterPro" id="IPR052163">
    <property type="entry name" value="DGC-Regulatory_Protein"/>
</dbReference>
<sequence>MPPRSDPKRDVQAIGAGHRSLSGDALIRARTPETVASHVLDALCATQGAAWVAWSNQWPDGIAHLPRHASIPTRALAEEVERVRCGEPPGPGWHVLHDDGVSEVAVLHCPGIPDCGIGEELELAGLQMGDMLSMQRLRGTVRQLEQSELLQRSLYAIADMASSDLDMPEMLRGLHRIVSDLMYAENFYITLYDRSRDMLEFPYFVDTVDQDKLPPGAEMPLSALHRGLTWYLIHDATPLMGSLDEIRGQVSGELSLRGANCTAWLGVPMLRDGEVVGALAVQSYLDGAEYTVPERNLLSFVAEHVLTALERKQGQEELERRVSERTAQLADANLELRAEVEERERGEHLQRVLYRIAALAGVEASHQRFYELVHQSVDTLINARNFFIALLSDDGEEVSFPYASDDREDEWDTRRRGRGLTEFVLRTGAPQRVDQARSITLQAEHEIEADMVGVPTQVWLGVPLVEAGRAIGVVAVQDYDSSDSYSDRDIELLTFVAQQIASSLQRRRAAEQLQRANSELEMRVRERTAELREQILERERIEASLKHQVMHDPLTDLPNRGYLRDHIERAISLKRRDPEQGFALLYVDIDRFKVINDSLGHLAGDEVLREMARRMSRCVREPDLVARLSGDEFAMLICDGHMPETASKVASACWACSSDRWMPEAGCCSFQPASASRSSTGATPTPTRSCTMRTSRCTAPRKQEGTASNCSMKSCTATRWMCWTSNRACAMRWGAMSSSPGSSPWCAFPMARSRAMKRCCAGTTRNGACWHRARSSAWPRTAA</sequence>
<dbReference type="SUPFAM" id="SSF55781">
    <property type="entry name" value="GAF domain-like"/>
    <property type="match status" value="2"/>
</dbReference>
<dbReference type="SMART" id="SM00065">
    <property type="entry name" value="GAF"/>
    <property type="match status" value="2"/>
</dbReference>
<dbReference type="Gene3D" id="3.30.70.270">
    <property type="match status" value="1"/>
</dbReference>
<gene>
    <name evidence="2" type="ORF">FU658_09630</name>
</gene>
<dbReference type="Pfam" id="PF13185">
    <property type="entry name" value="GAF_2"/>
    <property type="match status" value="2"/>
</dbReference>
<dbReference type="Pfam" id="PF00990">
    <property type="entry name" value="GGDEF"/>
    <property type="match status" value="1"/>
</dbReference>
<dbReference type="Gene3D" id="3.30.450.40">
    <property type="match status" value="2"/>
</dbReference>
<dbReference type="SUPFAM" id="SSF55073">
    <property type="entry name" value="Nucleotide cyclase"/>
    <property type="match status" value="1"/>
</dbReference>
<dbReference type="InterPro" id="IPR003018">
    <property type="entry name" value="GAF"/>
</dbReference>
<feature type="domain" description="GGDEF" evidence="1">
    <location>
        <begin position="580"/>
        <end position="720"/>
    </location>
</feature>
<dbReference type="PANTHER" id="PTHR46663:SF2">
    <property type="entry name" value="GGDEF DOMAIN-CONTAINING PROTEIN"/>
    <property type="match status" value="1"/>
</dbReference>
<dbReference type="InterPro" id="IPR043128">
    <property type="entry name" value="Rev_trsase/Diguanyl_cyclase"/>
</dbReference>
<dbReference type="NCBIfam" id="TIGR00254">
    <property type="entry name" value="GGDEF"/>
    <property type="match status" value="1"/>
</dbReference>
<protein>
    <submittedName>
        <fullName evidence="2">Diguanylate cyclase</fullName>
    </submittedName>
</protein>
<accession>A0A5C8KRM7</accession>
<dbReference type="InterPro" id="IPR029787">
    <property type="entry name" value="Nucleotide_cyclase"/>
</dbReference>
<evidence type="ECO:0000313" key="3">
    <source>
        <dbReference type="Proteomes" id="UP000321248"/>
    </source>
</evidence>
<dbReference type="PROSITE" id="PS50887">
    <property type="entry name" value="GGDEF"/>
    <property type="match status" value="1"/>
</dbReference>
<dbReference type="PANTHER" id="PTHR46663">
    <property type="entry name" value="DIGUANYLATE CYCLASE DGCT-RELATED"/>
    <property type="match status" value="1"/>
</dbReference>
<proteinExistence type="predicted"/>
<keyword evidence="3" id="KW-1185">Reference proteome</keyword>
<evidence type="ECO:0000313" key="2">
    <source>
        <dbReference type="EMBL" id="TXK62095.1"/>
    </source>
</evidence>